<dbReference type="AlphaFoldDB" id="A0A0A9GTX6"/>
<protein>
    <submittedName>
        <fullName evidence="1">Uncharacterized protein</fullName>
    </submittedName>
</protein>
<sequence>MSQAKSGVPGSRHNKRSLQDIALLWKQYYHNQDWWPGLAQISKRKMV</sequence>
<evidence type="ECO:0000313" key="1">
    <source>
        <dbReference type="EMBL" id="JAE26011.1"/>
    </source>
</evidence>
<reference evidence="1" key="1">
    <citation type="submission" date="2014-09" db="EMBL/GenBank/DDBJ databases">
        <authorList>
            <person name="Magalhaes I.L.F."/>
            <person name="Oliveira U."/>
            <person name="Santos F.R."/>
            <person name="Vidigal T.H.D.A."/>
            <person name="Brescovit A.D."/>
            <person name="Santos A.J."/>
        </authorList>
    </citation>
    <scope>NUCLEOTIDE SEQUENCE</scope>
    <source>
        <tissue evidence="1">Shoot tissue taken approximately 20 cm above the soil surface</tissue>
    </source>
</reference>
<organism evidence="1">
    <name type="scientific">Arundo donax</name>
    <name type="common">Giant reed</name>
    <name type="synonym">Donax arundinaceus</name>
    <dbReference type="NCBI Taxonomy" id="35708"/>
    <lineage>
        <taxon>Eukaryota</taxon>
        <taxon>Viridiplantae</taxon>
        <taxon>Streptophyta</taxon>
        <taxon>Embryophyta</taxon>
        <taxon>Tracheophyta</taxon>
        <taxon>Spermatophyta</taxon>
        <taxon>Magnoliopsida</taxon>
        <taxon>Liliopsida</taxon>
        <taxon>Poales</taxon>
        <taxon>Poaceae</taxon>
        <taxon>PACMAD clade</taxon>
        <taxon>Arundinoideae</taxon>
        <taxon>Arundineae</taxon>
        <taxon>Arundo</taxon>
    </lineage>
</organism>
<proteinExistence type="predicted"/>
<dbReference type="EMBL" id="GBRH01171885">
    <property type="protein sequence ID" value="JAE26011.1"/>
    <property type="molecule type" value="Transcribed_RNA"/>
</dbReference>
<reference evidence="1" key="2">
    <citation type="journal article" date="2015" name="Data Brief">
        <title>Shoot transcriptome of the giant reed, Arundo donax.</title>
        <authorList>
            <person name="Barrero R.A."/>
            <person name="Guerrero F.D."/>
            <person name="Moolhuijzen P."/>
            <person name="Goolsby J.A."/>
            <person name="Tidwell J."/>
            <person name="Bellgard S.E."/>
            <person name="Bellgard M.I."/>
        </authorList>
    </citation>
    <scope>NUCLEOTIDE SEQUENCE</scope>
    <source>
        <tissue evidence="1">Shoot tissue taken approximately 20 cm above the soil surface</tissue>
    </source>
</reference>
<accession>A0A0A9GTX6</accession>
<name>A0A0A9GTX6_ARUDO</name>